<accession>A0A4D7QR30</accession>
<feature type="chain" id="PRO_5020248404" evidence="1">
    <location>
        <begin position="25"/>
        <end position="187"/>
    </location>
</feature>
<evidence type="ECO:0000256" key="1">
    <source>
        <dbReference type="SAM" id="SignalP"/>
    </source>
</evidence>
<proteinExistence type="predicted"/>
<organism evidence="2 3">
    <name type="scientific">Phreatobacter aquaticus</name>
    <dbReference type="NCBI Taxonomy" id="2570229"/>
    <lineage>
        <taxon>Bacteria</taxon>
        <taxon>Pseudomonadati</taxon>
        <taxon>Pseudomonadota</taxon>
        <taxon>Alphaproteobacteria</taxon>
        <taxon>Hyphomicrobiales</taxon>
        <taxon>Phreatobacteraceae</taxon>
        <taxon>Phreatobacter</taxon>
    </lineage>
</organism>
<gene>
    <name evidence="2" type="ORF">E8L99_12690</name>
</gene>
<evidence type="ECO:0000313" key="2">
    <source>
        <dbReference type="EMBL" id="QCK86552.1"/>
    </source>
</evidence>
<keyword evidence="1" id="KW-0732">Signal</keyword>
<feature type="signal peptide" evidence="1">
    <location>
        <begin position="1"/>
        <end position="24"/>
    </location>
</feature>
<dbReference type="OrthoDB" id="9843529at2"/>
<dbReference type="AlphaFoldDB" id="A0A4D7QR30"/>
<dbReference type="KEGG" id="paqt:E8L99_12690"/>
<dbReference type="Proteomes" id="UP000298588">
    <property type="component" value="Chromosome"/>
</dbReference>
<evidence type="ECO:0000313" key="3">
    <source>
        <dbReference type="Proteomes" id="UP000298588"/>
    </source>
</evidence>
<dbReference type="RefSeq" id="WP_137099883.1">
    <property type="nucleotide sequence ID" value="NZ_CP039865.1"/>
</dbReference>
<protein>
    <submittedName>
        <fullName evidence="2">Uncharacterized protein</fullName>
    </submittedName>
</protein>
<keyword evidence="3" id="KW-1185">Reference proteome</keyword>
<name>A0A4D7QR30_9HYPH</name>
<dbReference type="EMBL" id="CP039865">
    <property type="protein sequence ID" value="QCK86552.1"/>
    <property type="molecule type" value="Genomic_DNA"/>
</dbReference>
<reference evidence="2 3" key="1">
    <citation type="submission" date="2019-04" db="EMBL/GenBank/DDBJ databases">
        <title>Phreatobacter aquaticus sp. nov.</title>
        <authorList>
            <person name="Choi A."/>
            <person name="Baek K."/>
        </authorList>
    </citation>
    <scope>NUCLEOTIDE SEQUENCE [LARGE SCALE GENOMIC DNA]</scope>
    <source>
        <strain evidence="2 3">NMCR1094</strain>
    </source>
</reference>
<sequence length="187" mass="19193">MRTFMARGALAAVALAAAVSSVSAQQAAPAWRASEIAGQATAFVTVEPAPGTGTTSSYLGFSCGAQPAVKLTGQVAVTGAQAGPLPLSLTFTAGDDLMALRLDVRFSGAVTANAAEAARADLAGERLLIEDVDAGLLRDLAEFLRDAPEGELRVGSDQPNFRMTFPLAEAKAVLTRFLATCPALAKR</sequence>